<reference evidence="3 4" key="1">
    <citation type="submission" date="2020-12" db="EMBL/GenBank/DDBJ databases">
        <title>Concerted genomic and epigenomic changes stabilize Arabidopsis allopolyploids.</title>
        <authorList>
            <person name="Chen Z."/>
        </authorList>
    </citation>
    <scope>NUCLEOTIDE SEQUENCE [LARGE SCALE GENOMIC DNA]</scope>
    <source>
        <strain evidence="3">As9502</strain>
        <tissue evidence="3">Leaf</tissue>
    </source>
</reference>
<evidence type="ECO:0000313" key="3">
    <source>
        <dbReference type="EMBL" id="KAG7598337.1"/>
    </source>
</evidence>
<dbReference type="Pfam" id="PF13966">
    <property type="entry name" value="zf-RVT"/>
    <property type="match status" value="1"/>
</dbReference>
<gene>
    <name evidence="3" type="ORF">ISN44_As06g026120</name>
</gene>
<dbReference type="PANTHER" id="PTHR34458">
    <property type="entry name" value="POLLEN OLE E 1 ALLERGEN AND EXTENSIN FAMILY PROTEIN-RELATED"/>
    <property type="match status" value="1"/>
</dbReference>
<evidence type="ECO:0000313" key="4">
    <source>
        <dbReference type="Proteomes" id="UP000694251"/>
    </source>
</evidence>
<dbReference type="InterPro" id="IPR040404">
    <property type="entry name" value="Phylloplanin-like"/>
</dbReference>
<feature type="transmembrane region" description="Helical" evidence="1">
    <location>
        <begin position="6"/>
        <end position="24"/>
    </location>
</feature>
<dbReference type="AlphaFoldDB" id="A0A8T2CFP9"/>
<proteinExistence type="predicted"/>
<comment type="caution">
    <text evidence="3">The sequence shown here is derived from an EMBL/GenBank/DDBJ whole genome shotgun (WGS) entry which is preliminary data.</text>
</comment>
<evidence type="ECO:0000259" key="2">
    <source>
        <dbReference type="Pfam" id="PF13966"/>
    </source>
</evidence>
<name>A0A8T2CFP9_ARASU</name>
<keyword evidence="1" id="KW-0812">Transmembrane</keyword>
<organism evidence="3 4">
    <name type="scientific">Arabidopsis suecica</name>
    <name type="common">Swedish thale-cress</name>
    <name type="synonym">Cardaminopsis suecica</name>
    <dbReference type="NCBI Taxonomy" id="45249"/>
    <lineage>
        <taxon>Eukaryota</taxon>
        <taxon>Viridiplantae</taxon>
        <taxon>Streptophyta</taxon>
        <taxon>Embryophyta</taxon>
        <taxon>Tracheophyta</taxon>
        <taxon>Spermatophyta</taxon>
        <taxon>Magnoliopsida</taxon>
        <taxon>eudicotyledons</taxon>
        <taxon>Gunneridae</taxon>
        <taxon>Pentapetalae</taxon>
        <taxon>rosids</taxon>
        <taxon>malvids</taxon>
        <taxon>Brassicales</taxon>
        <taxon>Brassicaceae</taxon>
        <taxon>Camelineae</taxon>
        <taxon>Arabidopsis</taxon>
    </lineage>
</organism>
<feature type="domain" description="Reverse transcriptase zinc-binding" evidence="2">
    <location>
        <begin position="280"/>
        <end position="330"/>
    </location>
</feature>
<dbReference type="OrthoDB" id="1104689at2759"/>
<dbReference type="PANTHER" id="PTHR34458:SF24">
    <property type="entry name" value="(RAPE) HYPOTHETICAL PROTEIN"/>
    <property type="match status" value="1"/>
</dbReference>
<protein>
    <recommendedName>
        <fullName evidence="2">Reverse transcriptase zinc-binding domain-containing protein</fullName>
    </recommendedName>
</protein>
<sequence>MVKSNVYIISILLMAIAMALLSTSSHGFSIAGLRLGQGEIYGVLRCNISGDPNAPPVSGAPVYLKCDGSNTTIAEAVTNPDGTYRVLLSAVTTALISPSSCYLLANLPGGNCSIYVPDGALTATFTLFSVAVFVIRHKRMVRGGNEDLIQIAQVIALNMVRFYKAVDFATKRREKSGFSLLKSGSLWVAWHHQHHIKGKSFWYLPESAHLSWNSRPRDLQVPIHAYVASAFIHNQWLILAPRSAQVVALQGHFSSINLPLPSDEEDTYTWDIAGRSHPSFQSAPTWDALRPKQSIKDWSSSVWFKGVIPKNAFTMWISQLDRLPTKSRLAS</sequence>
<dbReference type="Proteomes" id="UP000694251">
    <property type="component" value="Chromosome 6"/>
</dbReference>
<dbReference type="InterPro" id="IPR026960">
    <property type="entry name" value="RVT-Znf"/>
</dbReference>
<keyword evidence="4" id="KW-1185">Reference proteome</keyword>
<evidence type="ECO:0000256" key="1">
    <source>
        <dbReference type="SAM" id="Phobius"/>
    </source>
</evidence>
<accession>A0A8T2CFP9</accession>
<keyword evidence="1" id="KW-0472">Membrane</keyword>
<keyword evidence="1" id="KW-1133">Transmembrane helix</keyword>
<dbReference type="EMBL" id="JAEFBJ010000006">
    <property type="protein sequence ID" value="KAG7598337.1"/>
    <property type="molecule type" value="Genomic_DNA"/>
</dbReference>
<feature type="transmembrane region" description="Helical" evidence="1">
    <location>
        <begin position="114"/>
        <end position="135"/>
    </location>
</feature>